<evidence type="ECO:0000256" key="2">
    <source>
        <dbReference type="SAM" id="SignalP"/>
    </source>
</evidence>
<reference evidence="4" key="1">
    <citation type="submission" date="2019-03" db="EMBL/GenBank/DDBJ databases">
        <title>Draft Sequence and Annotation of the Mycoplasma phocicerebrale Strain 1049T Genome.</title>
        <authorList>
            <person name="Frasca S.Jr."/>
            <person name="Kutish G.F."/>
            <person name="Castellanos Gell J."/>
            <person name="Michaels D.L."/>
            <person name="Brown D.R."/>
        </authorList>
    </citation>
    <scope>NUCLEOTIDE SEQUENCE</scope>
    <source>
        <strain evidence="4">1049</strain>
    </source>
</reference>
<dbReference type="Gene3D" id="3.40.190.10">
    <property type="entry name" value="Periplasmic binding protein-like II"/>
    <property type="match status" value="1"/>
</dbReference>
<proteinExistence type="inferred from homology"/>
<dbReference type="Pfam" id="PF03202">
    <property type="entry name" value="Lipoprotein_10"/>
    <property type="match status" value="1"/>
</dbReference>
<sequence>MIKKNGLSTLIPLSATALSALTFSCQKQEDNNVSILIPFNESDKNDIFNGFQEVVKKFNNQLDKKYEKNKLVLRTTFNKRDINHKLNLELQIKDNNTPSIIVAYPSIVSLINFYNRLIDLTEIANKSSISQNILDFNNRLGIENNKKIYSLPMGLSSEVLIINKQILATFLYSLYCFTIKNNIKNNFILNIDKSTYIKSIIEQYYSLKNITSPLLDFNLEQVKKWNIVIDENIFNYQSNLEKFSSLINITLKKRKFDLIFIKHVENYIYETIFKANNSEYIGYFLKYINNRKIDYKSIFQKNTRENKIFVNAISAFYEKIKDKTFNLENYDITTPIEQINKQLFTIITSRIYKFKEDFFQKKNKDLIFKSVPFKYNEHETKGSYFLQGQFLSAISSSIKSKNEVVKKFISWLYDEKNIHYWKLDNKKIKTTPIEFLSLKMGYVFPTKQFKKIYEKYENNNNKANNLALNNIINNELVPFLDLVDSSSSNFRNYLRLSIINSLIPSSKENLETKLAIEKFLKYLLNLIK</sequence>
<name>A0A3Q9V8S9_9BACT</name>
<gene>
    <name evidence="4" type="ORF">DMC14_000300</name>
</gene>
<dbReference type="RefSeq" id="WP_116171930.1">
    <property type="nucleotide sequence ID" value="NZ_CP033058.2"/>
</dbReference>
<comment type="similarity">
    <text evidence="1">Belongs to the MG185/MG260 family.</text>
</comment>
<evidence type="ECO:0000259" key="3">
    <source>
        <dbReference type="Pfam" id="PF03202"/>
    </source>
</evidence>
<keyword evidence="2" id="KW-0732">Signal</keyword>
<keyword evidence="5" id="KW-1185">Reference proteome</keyword>
<dbReference type="Proteomes" id="UP000256585">
    <property type="component" value="Chromosome"/>
</dbReference>
<dbReference type="EMBL" id="CP033058">
    <property type="protein sequence ID" value="AZZ65251.1"/>
    <property type="molecule type" value="Genomic_DNA"/>
</dbReference>
<evidence type="ECO:0000313" key="5">
    <source>
        <dbReference type="Proteomes" id="UP000256585"/>
    </source>
</evidence>
<dbReference type="InterPro" id="IPR004890">
    <property type="entry name" value="Lipoprotein_10_C"/>
</dbReference>
<feature type="chain" id="PRO_5018590675" description="Mycoplasma lipoprotein C-terminal domain-containing protein" evidence="2">
    <location>
        <begin position="20"/>
        <end position="528"/>
    </location>
</feature>
<protein>
    <recommendedName>
        <fullName evidence="3">Mycoplasma lipoprotein C-terminal domain-containing protein</fullName>
    </recommendedName>
</protein>
<organism evidence="4 5">
    <name type="scientific">Metamycoplasma phocicerebrale</name>
    <dbReference type="NCBI Taxonomy" id="142649"/>
    <lineage>
        <taxon>Bacteria</taxon>
        <taxon>Bacillati</taxon>
        <taxon>Mycoplasmatota</taxon>
        <taxon>Mycoplasmoidales</taxon>
        <taxon>Metamycoplasmataceae</taxon>
        <taxon>Metamycoplasma</taxon>
    </lineage>
</organism>
<feature type="domain" description="Mycoplasma lipoprotein C-terminal" evidence="3">
    <location>
        <begin position="399"/>
        <end position="495"/>
    </location>
</feature>
<dbReference type="PROSITE" id="PS51257">
    <property type="entry name" value="PROKAR_LIPOPROTEIN"/>
    <property type="match status" value="1"/>
</dbReference>
<dbReference type="KEGG" id="mphc:DMC14_000300"/>
<evidence type="ECO:0000256" key="1">
    <source>
        <dbReference type="ARBA" id="ARBA00009031"/>
    </source>
</evidence>
<evidence type="ECO:0000313" key="4">
    <source>
        <dbReference type="EMBL" id="AZZ65251.1"/>
    </source>
</evidence>
<feature type="signal peptide" evidence="2">
    <location>
        <begin position="1"/>
        <end position="19"/>
    </location>
</feature>
<dbReference type="OrthoDB" id="394229at2"/>
<accession>A0A3Q9V8S9</accession>
<dbReference type="AlphaFoldDB" id="A0A3Q9V8S9"/>